<keyword evidence="3" id="KW-0238">DNA-binding</keyword>
<keyword evidence="2" id="KW-0805">Transcription regulation</keyword>
<sequence>MELEVRHLRALCAIADTGSLHKAARQLGMSQPSLTTQLRRIEHAVGGELFARERTGCRPTPLGRIVLSRARPLVVEMRALVSEARAAATRADDGTPQLRIGSTASRAIPGWLRRLRHRSPGIETSLQMDVSANALLQMVASGQLDIAFVHEVEGSPLRLPDGLRRRVLVDREPQFVSLAADHPATRKDVVQLTDLAADRWMVDPTVDGEWDGLQRVLREAGLSPRVLHGDYLTAATLVATGEVVTVCQPTSVARPDMAVRPLAGDPLGVRLLVAARTTAELDAVYGELEAAYWEAAAESPAYQDWLLGNRRSGDAGSGGRRGNRDIPSSSVPSLAPAPAPLAIPAPIAAPVPIASPVPAAATAPPPDLGPAPSQDLRPTPL</sequence>
<dbReference type="PANTHER" id="PTHR30346">
    <property type="entry name" value="TRANSCRIPTIONAL DUAL REGULATOR HCAR-RELATED"/>
    <property type="match status" value="1"/>
</dbReference>
<dbReference type="Gene3D" id="1.10.10.10">
    <property type="entry name" value="Winged helix-like DNA-binding domain superfamily/Winged helix DNA-binding domain"/>
    <property type="match status" value="1"/>
</dbReference>
<dbReference type="EMBL" id="JAEKOZ010000001">
    <property type="protein sequence ID" value="MBJ3805802.1"/>
    <property type="molecule type" value="Genomic_DNA"/>
</dbReference>
<dbReference type="CDD" id="cd08414">
    <property type="entry name" value="PBP2_LTTR_aromatics_like"/>
    <property type="match status" value="1"/>
</dbReference>
<dbReference type="RefSeq" id="WP_190117842.1">
    <property type="nucleotide sequence ID" value="NZ_BMVR01000009.1"/>
</dbReference>
<evidence type="ECO:0000313" key="7">
    <source>
        <dbReference type="EMBL" id="MBJ3805802.1"/>
    </source>
</evidence>
<evidence type="ECO:0000256" key="4">
    <source>
        <dbReference type="ARBA" id="ARBA00023163"/>
    </source>
</evidence>
<evidence type="ECO:0000256" key="3">
    <source>
        <dbReference type="ARBA" id="ARBA00023125"/>
    </source>
</evidence>
<dbReference type="InterPro" id="IPR005119">
    <property type="entry name" value="LysR_subst-bd"/>
</dbReference>
<evidence type="ECO:0000256" key="5">
    <source>
        <dbReference type="SAM" id="MobiDB-lite"/>
    </source>
</evidence>
<dbReference type="InterPro" id="IPR036388">
    <property type="entry name" value="WH-like_DNA-bd_sf"/>
</dbReference>
<name>A0ABS0WXZ2_9ACTN</name>
<dbReference type="SUPFAM" id="SSF53850">
    <property type="entry name" value="Periplasmic binding protein-like II"/>
    <property type="match status" value="1"/>
</dbReference>
<comment type="similarity">
    <text evidence="1">Belongs to the LysR transcriptional regulatory family.</text>
</comment>
<dbReference type="SUPFAM" id="SSF46785">
    <property type="entry name" value="Winged helix' DNA-binding domain"/>
    <property type="match status" value="1"/>
</dbReference>
<reference evidence="7 8" key="1">
    <citation type="submission" date="2020-12" db="EMBL/GenBank/DDBJ databases">
        <title>Streptomyces typhae sp. nov., a novel endophytic actinomycete isolated from the root of cattail pollen (Typha angustifolia L.).</title>
        <authorList>
            <person name="Peng C."/>
            <person name="Liu C."/>
        </authorList>
    </citation>
    <scope>NUCLEOTIDE SEQUENCE [LARGE SCALE GENOMIC DNA]</scope>
    <source>
        <strain evidence="7 8">JCM 4753</strain>
    </source>
</reference>
<accession>A0ABS0WXZ2</accession>
<evidence type="ECO:0000313" key="8">
    <source>
        <dbReference type="Proteomes" id="UP000634780"/>
    </source>
</evidence>
<dbReference type="Gene3D" id="3.40.190.10">
    <property type="entry name" value="Periplasmic binding protein-like II"/>
    <property type="match status" value="2"/>
</dbReference>
<feature type="region of interest" description="Disordered" evidence="5">
    <location>
        <begin position="356"/>
        <end position="381"/>
    </location>
</feature>
<proteinExistence type="inferred from homology"/>
<dbReference type="Pfam" id="PF03466">
    <property type="entry name" value="LysR_substrate"/>
    <property type="match status" value="1"/>
</dbReference>
<dbReference type="PANTHER" id="PTHR30346:SF30">
    <property type="entry name" value="SMALL NEUTRAL PROTEASE REGULATORY PROTEIN"/>
    <property type="match status" value="1"/>
</dbReference>
<keyword evidence="8" id="KW-1185">Reference proteome</keyword>
<comment type="caution">
    <text evidence="7">The sequence shown here is derived from an EMBL/GenBank/DDBJ whole genome shotgun (WGS) entry which is preliminary data.</text>
</comment>
<dbReference type="PRINTS" id="PR00039">
    <property type="entry name" value="HTHLYSR"/>
</dbReference>
<evidence type="ECO:0000259" key="6">
    <source>
        <dbReference type="PROSITE" id="PS50931"/>
    </source>
</evidence>
<feature type="region of interest" description="Disordered" evidence="5">
    <location>
        <begin position="313"/>
        <end position="337"/>
    </location>
</feature>
<feature type="compositionally biased region" description="Low complexity" evidence="5">
    <location>
        <begin position="325"/>
        <end position="334"/>
    </location>
</feature>
<keyword evidence="4" id="KW-0804">Transcription</keyword>
<dbReference type="PROSITE" id="PS50931">
    <property type="entry name" value="HTH_LYSR"/>
    <property type="match status" value="1"/>
</dbReference>
<organism evidence="7 8">
    <name type="scientific">Streptomyces flavofungini</name>
    <dbReference type="NCBI Taxonomy" id="68200"/>
    <lineage>
        <taxon>Bacteria</taxon>
        <taxon>Bacillati</taxon>
        <taxon>Actinomycetota</taxon>
        <taxon>Actinomycetes</taxon>
        <taxon>Kitasatosporales</taxon>
        <taxon>Streptomycetaceae</taxon>
        <taxon>Streptomyces</taxon>
    </lineage>
</organism>
<evidence type="ECO:0000256" key="2">
    <source>
        <dbReference type="ARBA" id="ARBA00023015"/>
    </source>
</evidence>
<dbReference type="Pfam" id="PF00126">
    <property type="entry name" value="HTH_1"/>
    <property type="match status" value="1"/>
</dbReference>
<gene>
    <name evidence="7" type="ORF">JGB26_01455</name>
</gene>
<protein>
    <submittedName>
        <fullName evidence="7">LysR family transcriptional regulator</fullName>
    </submittedName>
</protein>
<evidence type="ECO:0000256" key="1">
    <source>
        <dbReference type="ARBA" id="ARBA00009437"/>
    </source>
</evidence>
<dbReference type="InterPro" id="IPR036390">
    <property type="entry name" value="WH_DNA-bd_sf"/>
</dbReference>
<feature type="domain" description="HTH lysR-type" evidence="6">
    <location>
        <begin position="1"/>
        <end position="60"/>
    </location>
</feature>
<dbReference type="Proteomes" id="UP000634780">
    <property type="component" value="Unassembled WGS sequence"/>
</dbReference>
<dbReference type="InterPro" id="IPR000847">
    <property type="entry name" value="LysR_HTH_N"/>
</dbReference>